<dbReference type="EMBL" id="JAVFWL010000005">
    <property type="protein sequence ID" value="KAK6755235.1"/>
    <property type="molecule type" value="Genomic_DNA"/>
</dbReference>
<dbReference type="InterPro" id="IPR000873">
    <property type="entry name" value="AMP-dep_synth/lig_dom"/>
</dbReference>
<feature type="domain" description="AMP-dependent synthetase/ligase" evidence="4">
    <location>
        <begin position="126"/>
        <end position="537"/>
    </location>
</feature>
<keyword evidence="2" id="KW-0276">Fatty acid metabolism</keyword>
<proteinExistence type="predicted"/>
<evidence type="ECO:0000256" key="1">
    <source>
        <dbReference type="ARBA" id="ARBA00022598"/>
    </source>
</evidence>
<dbReference type="InterPro" id="IPR020845">
    <property type="entry name" value="AMP-binding_CS"/>
</dbReference>
<organism evidence="5 6">
    <name type="scientific">Necator americanus</name>
    <name type="common">Human hookworm</name>
    <dbReference type="NCBI Taxonomy" id="51031"/>
    <lineage>
        <taxon>Eukaryota</taxon>
        <taxon>Metazoa</taxon>
        <taxon>Ecdysozoa</taxon>
        <taxon>Nematoda</taxon>
        <taxon>Chromadorea</taxon>
        <taxon>Rhabditida</taxon>
        <taxon>Rhabditina</taxon>
        <taxon>Rhabditomorpha</taxon>
        <taxon>Strongyloidea</taxon>
        <taxon>Ancylostomatidae</taxon>
        <taxon>Bunostominae</taxon>
        <taxon>Necator</taxon>
    </lineage>
</organism>
<dbReference type="SUPFAM" id="SSF56801">
    <property type="entry name" value="Acetyl-CoA synthetase-like"/>
    <property type="match status" value="1"/>
</dbReference>
<dbReference type="PANTHER" id="PTHR43272:SF89">
    <property type="entry name" value="LONG-CHAIN-FATTY-ACID--COA LIGASE"/>
    <property type="match status" value="1"/>
</dbReference>
<reference evidence="5 6" key="1">
    <citation type="submission" date="2023-08" db="EMBL/GenBank/DDBJ databases">
        <title>A Necator americanus chromosomal reference genome.</title>
        <authorList>
            <person name="Ilik V."/>
            <person name="Petrzelkova K.J."/>
            <person name="Pardy F."/>
            <person name="Fuh T."/>
            <person name="Niatou-Singa F.S."/>
            <person name="Gouil Q."/>
            <person name="Baker L."/>
            <person name="Ritchie M.E."/>
            <person name="Jex A.R."/>
            <person name="Gazzola D."/>
            <person name="Li H."/>
            <person name="Toshio Fujiwara R."/>
            <person name="Zhan B."/>
            <person name="Aroian R.V."/>
            <person name="Pafco B."/>
            <person name="Schwarz E.M."/>
        </authorList>
    </citation>
    <scope>NUCLEOTIDE SEQUENCE [LARGE SCALE GENOMIC DNA]</scope>
    <source>
        <strain evidence="5 6">Aroian</strain>
        <tissue evidence="5">Whole animal</tissue>
    </source>
</reference>
<accession>A0ABR1DYY6</accession>
<comment type="caution">
    <text evidence="5">The sequence shown here is derived from an EMBL/GenBank/DDBJ whole genome shotgun (WGS) entry which is preliminary data.</text>
</comment>
<protein>
    <recommendedName>
        <fullName evidence="3">long-chain-fatty-acid--CoA ligase</fullName>
        <ecNumber evidence="3">6.2.1.3</ecNumber>
    </recommendedName>
</protein>
<evidence type="ECO:0000313" key="6">
    <source>
        <dbReference type="Proteomes" id="UP001303046"/>
    </source>
</evidence>
<dbReference type="PANTHER" id="PTHR43272">
    <property type="entry name" value="LONG-CHAIN-FATTY-ACID--COA LIGASE"/>
    <property type="match status" value="1"/>
</dbReference>
<gene>
    <name evidence="5" type="primary">Necator_chrV.g18713</name>
    <name evidence="5" type="ORF">RB195_013922</name>
</gene>
<sequence length="721" mass="79883">MEDEFGARSRSRIENTGLLSRTPCLEDEAATASGSNTSPSINPTVLLSAEHPETSFGEVTRFMRCKQKGLEKFSRVLPGDERIHENIFVEKPILGPPDESVTTVYDAVRRAASITSDGPFFGELKDGKYAWKSYETVSRDAQVLGSALLQLGIKPGENTKVGIAGVHSVRYMIAVHALVSYSMVLVPLYHNSKVDALCDIINKCDLEVVFCDNEARAETFIKKVNEGVIRTPKKFIILNTTNKQPNGEHDAVHGLEVYSYDYVYKLGEQHVQSVVPPSPNSTYIICFTSGTTGQPKGVMLTHRSLLAAVAGIYIQFTSPPNNLSYGRDDVYFSFLSLAHIYEHLMQTFTIYNGGRIGIYSGDVSRLLTDIQILQPTIISLVPRLLNKLHDQIHAQFTKKNILVRKLFEYAKQAKLKLLHNGIQKHDTVWDKLIFKKIHQAVGGHVRMLTTGGAPVIPAVMDFSRIAYGCPLVEGYGQTECAAAGTLSMPCDTSSGHVGGPSPWAQVKLVDVPEMGYFSAENKGEVCFRGVAVMKGYYLDEELSSKTVDDEGWLHTGDIGEWLPNGALKVTDRKNALFKLAQGDFVSPEQIETAYLNSNLIDQIFVTGLTTRSFLVAVAVANTEVLRGALKARNDLAKYADQPVENLLADAEVRRFVLQELNRSGKQKGLQSIELIRNIHLISEELTAESGLVTPTLKLRRHLLKQKFAKEIERMFAEEKTL</sequence>
<dbReference type="Proteomes" id="UP001303046">
    <property type="component" value="Unassembled WGS sequence"/>
</dbReference>
<dbReference type="EC" id="6.2.1.3" evidence="3"/>
<dbReference type="InterPro" id="IPR042099">
    <property type="entry name" value="ANL_N_sf"/>
</dbReference>
<evidence type="ECO:0000256" key="2">
    <source>
        <dbReference type="ARBA" id="ARBA00022832"/>
    </source>
</evidence>
<keyword evidence="2" id="KW-0443">Lipid metabolism</keyword>
<dbReference type="Gene3D" id="3.40.50.12780">
    <property type="entry name" value="N-terminal domain of ligase-like"/>
    <property type="match status" value="1"/>
</dbReference>
<name>A0ABR1DYY6_NECAM</name>
<keyword evidence="6" id="KW-1185">Reference proteome</keyword>
<evidence type="ECO:0000313" key="5">
    <source>
        <dbReference type="EMBL" id="KAK6755235.1"/>
    </source>
</evidence>
<dbReference type="Pfam" id="PF00501">
    <property type="entry name" value="AMP-binding"/>
    <property type="match status" value="1"/>
</dbReference>
<evidence type="ECO:0000259" key="4">
    <source>
        <dbReference type="Pfam" id="PF00501"/>
    </source>
</evidence>
<dbReference type="PROSITE" id="PS00455">
    <property type="entry name" value="AMP_BINDING"/>
    <property type="match status" value="1"/>
</dbReference>
<keyword evidence="1" id="KW-0436">Ligase</keyword>
<evidence type="ECO:0000256" key="3">
    <source>
        <dbReference type="ARBA" id="ARBA00026121"/>
    </source>
</evidence>